<keyword evidence="1" id="KW-0812">Transmembrane</keyword>
<keyword evidence="1" id="KW-1133">Transmembrane helix</keyword>
<gene>
    <name evidence="2" type="ORF">GE300_09850</name>
</gene>
<comment type="caution">
    <text evidence="2">The sequence shown here is derived from an EMBL/GenBank/DDBJ whole genome shotgun (WGS) entry which is preliminary data.</text>
</comment>
<dbReference type="AlphaFoldDB" id="A0A6L5Z1F9"/>
<feature type="transmembrane region" description="Helical" evidence="1">
    <location>
        <begin position="47"/>
        <end position="66"/>
    </location>
</feature>
<feature type="transmembrane region" description="Helical" evidence="1">
    <location>
        <begin position="86"/>
        <end position="104"/>
    </location>
</feature>
<evidence type="ECO:0000313" key="3">
    <source>
        <dbReference type="Proteomes" id="UP000474957"/>
    </source>
</evidence>
<feature type="transmembrane region" description="Helical" evidence="1">
    <location>
        <begin position="12"/>
        <end position="35"/>
    </location>
</feature>
<sequence>MPALPDLPTVAAAVFVVTVAPGPATLAAATVAMCAGRGNGLRFGAGLAAGLAVRGVLAATGLGALLQGSAHAVAGSGSVARRWIEGLTAGLFAAAGFGLLRWRAGGRGGARRLRRQRRPGILFFF</sequence>
<keyword evidence="1" id="KW-0472">Membrane</keyword>
<reference evidence="2 3" key="1">
    <citation type="submission" date="2019-10" db="EMBL/GenBank/DDBJ databases">
        <title>Cognatihalovulum marinum gen. nov. sp. nov., a new member of the family Rhodobacteraceae isolated from deep seawater of the Northwest Indian Ocean.</title>
        <authorList>
            <person name="Ruan C."/>
            <person name="Wang J."/>
            <person name="Zheng X."/>
            <person name="Song L."/>
            <person name="Zhu Y."/>
            <person name="Huang Y."/>
            <person name="Lu Z."/>
            <person name="Du W."/>
            <person name="Huang L."/>
            <person name="Dai X."/>
        </authorList>
    </citation>
    <scope>NUCLEOTIDE SEQUENCE [LARGE SCALE GENOMIC DNA]</scope>
    <source>
        <strain evidence="2 3">2CG4</strain>
    </source>
</reference>
<evidence type="ECO:0000256" key="1">
    <source>
        <dbReference type="SAM" id="Phobius"/>
    </source>
</evidence>
<dbReference type="RefSeq" id="WP_154446398.1">
    <property type="nucleotide sequence ID" value="NZ_WIND01000006.1"/>
</dbReference>
<protein>
    <recommendedName>
        <fullName evidence="4">LysE type translocator</fullName>
    </recommendedName>
</protein>
<evidence type="ECO:0000313" key="2">
    <source>
        <dbReference type="EMBL" id="MSU89910.1"/>
    </source>
</evidence>
<keyword evidence="3" id="KW-1185">Reference proteome</keyword>
<dbReference type="EMBL" id="WIND01000006">
    <property type="protein sequence ID" value="MSU89910.1"/>
    <property type="molecule type" value="Genomic_DNA"/>
</dbReference>
<proteinExistence type="predicted"/>
<name>A0A6L5Z1F9_9RHOB</name>
<accession>A0A6L5Z1F9</accession>
<organism evidence="2 3">
    <name type="scientific">Halovulum marinum</name>
    <dbReference type="NCBI Taxonomy" id="2662447"/>
    <lineage>
        <taxon>Bacteria</taxon>
        <taxon>Pseudomonadati</taxon>
        <taxon>Pseudomonadota</taxon>
        <taxon>Alphaproteobacteria</taxon>
        <taxon>Rhodobacterales</taxon>
        <taxon>Paracoccaceae</taxon>
        <taxon>Halovulum</taxon>
    </lineage>
</organism>
<evidence type="ECO:0008006" key="4">
    <source>
        <dbReference type="Google" id="ProtNLM"/>
    </source>
</evidence>
<dbReference type="Proteomes" id="UP000474957">
    <property type="component" value="Unassembled WGS sequence"/>
</dbReference>